<comment type="caution">
    <text evidence="6">The sequence shown here is derived from an EMBL/GenBank/DDBJ whole genome shotgun (WGS) entry which is preliminary data.</text>
</comment>
<dbReference type="InterPro" id="IPR051075">
    <property type="entry name" value="SCF_subunit_WD-repeat"/>
</dbReference>
<evidence type="ECO:0000256" key="1">
    <source>
        <dbReference type="ARBA" id="ARBA00022574"/>
    </source>
</evidence>
<dbReference type="Gene3D" id="2.130.10.10">
    <property type="entry name" value="YVTN repeat-like/Quinoprotein amine dehydrogenase"/>
    <property type="match status" value="1"/>
</dbReference>
<dbReference type="EMBL" id="MCGT01000005">
    <property type="protein sequence ID" value="ORX59699.1"/>
    <property type="molecule type" value="Genomic_DNA"/>
</dbReference>
<feature type="repeat" description="WD" evidence="4">
    <location>
        <begin position="233"/>
        <end position="273"/>
    </location>
</feature>
<dbReference type="PRINTS" id="PR00320">
    <property type="entry name" value="GPROTEINBRPT"/>
</dbReference>
<dbReference type="Gene3D" id="1.20.1280.50">
    <property type="match status" value="1"/>
</dbReference>
<dbReference type="InterPro" id="IPR036047">
    <property type="entry name" value="F-box-like_dom_sf"/>
</dbReference>
<sequence>MHHLRTSFGLLSSSQKQDFLTELINACDHSMLTMIHCLVGPKLKVDYFRRLPLELSLHILSFIDDPYTLFQCSRVSFVWRSILMDESLWKRLCLTYQYDQKPSSLPPAQFYSPDLSSLLPPSYQSHFRRCYQIDRAWVLGKAHLTTCPNDIGNALVTSLQMDEEFIVVGCDNNHIEVFDATSGAHLRTLRGHSGGVWALQFIKTKSQCLLVSGGCDRDARVWDLRSGKLLHVLQGHTSTIRCLKLKDETTAVTGSRDATLRIWDLSTGRLNRVCIGHQSSVRCLDIRGDVVVSGSYDGTARLWQISTGECLLTCLGQQSQIYAVVLDDHRIITASLDSTIKVWSIDQGGTCLATLHGHTMLVGHLQLVGETLISGGSDGCLRFWDLNRYECKNRISAHDSSVTCLQVDGHHVLSGGSDGTVKLWDLQSGQLVRSFTQSGRTVWKVECLPTKAVVVIQRRSHLDRDGPFQTAIELHDFAPSSS</sequence>
<protein>
    <submittedName>
        <fullName evidence="6">WD40 repeat-like protein</fullName>
    </submittedName>
</protein>
<dbReference type="Pfam" id="PF12937">
    <property type="entry name" value="F-box-like"/>
    <property type="match status" value="1"/>
</dbReference>
<dbReference type="InterPro" id="IPR019775">
    <property type="entry name" value="WD40_repeat_CS"/>
</dbReference>
<dbReference type="SUPFAM" id="SSF81383">
    <property type="entry name" value="F-box domain"/>
    <property type="match status" value="1"/>
</dbReference>
<evidence type="ECO:0000256" key="4">
    <source>
        <dbReference type="PROSITE-ProRule" id="PRU00221"/>
    </source>
</evidence>
<evidence type="ECO:0000256" key="3">
    <source>
        <dbReference type="ARBA" id="ARBA00022786"/>
    </source>
</evidence>
<dbReference type="PANTHER" id="PTHR19872">
    <property type="entry name" value="UBIQUITIN LIGASE SPECIFICITY FACTOR/HREP PROTEIN"/>
    <property type="match status" value="1"/>
</dbReference>
<evidence type="ECO:0000256" key="2">
    <source>
        <dbReference type="ARBA" id="ARBA00022737"/>
    </source>
</evidence>
<dbReference type="SMART" id="SM00256">
    <property type="entry name" value="FBOX"/>
    <property type="match status" value="1"/>
</dbReference>
<keyword evidence="1 4" id="KW-0853">WD repeat</keyword>
<dbReference type="InterPro" id="IPR036322">
    <property type="entry name" value="WD40_repeat_dom_sf"/>
</dbReference>
<evidence type="ECO:0000313" key="6">
    <source>
        <dbReference type="EMBL" id="ORX59699.1"/>
    </source>
</evidence>
<dbReference type="SMART" id="SM00320">
    <property type="entry name" value="WD40"/>
    <property type="match status" value="7"/>
</dbReference>
<dbReference type="InterPro" id="IPR020472">
    <property type="entry name" value="WD40_PAC1"/>
</dbReference>
<evidence type="ECO:0000259" key="5">
    <source>
        <dbReference type="PROSITE" id="PS50181"/>
    </source>
</evidence>
<evidence type="ECO:0000313" key="7">
    <source>
        <dbReference type="Proteomes" id="UP000242146"/>
    </source>
</evidence>
<feature type="repeat" description="WD" evidence="4">
    <location>
        <begin position="274"/>
        <end position="313"/>
    </location>
</feature>
<dbReference type="Proteomes" id="UP000242146">
    <property type="component" value="Unassembled WGS sequence"/>
</dbReference>
<feature type="domain" description="F-box" evidence="5">
    <location>
        <begin position="45"/>
        <end position="92"/>
    </location>
</feature>
<dbReference type="SUPFAM" id="SSF50978">
    <property type="entry name" value="WD40 repeat-like"/>
    <property type="match status" value="1"/>
</dbReference>
<dbReference type="CDD" id="cd00200">
    <property type="entry name" value="WD40"/>
    <property type="match status" value="1"/>
</dbReference>
<feature type="repeat" description="WD" evidence="4">
    <location>
        <begin position="189"/>
        <end position="232"/>
    </location>
</feature>
<accession>A0A1X2GRF7</accession>
<proteinExistence type="predicted"/>
<dbReference type="InterPro" id="IPR015943">
    <property type="entry name" value="WD40/YVTN_repeat-like_dom_sf"/>
</dbReference>
<dbReference type="PROSITE" id="PS50294">
    <property type="entry name" value="WD_REPEATS_REGION"/>
    <property type="match status" value="4"/>
</dbReference>
<reference evidence="6 7" key="1">
    <citation type="submission" date="2016-07" db="EMBL/GenBank/DDBJ databases">
        <title>Pervasive Adenine N6-methylation of Active Genes in Fungi.</title>
        <authorList>
            <consortium name="DOE Joint Genome Institute"/>
            <person name="Mondo S.J."/>
            <person name="Dannebaum R.O."/>
            <person name="Kuo R.C."/>
            <person name="Labutti K."/>
            <person name="Haridas S."/>
            <person name="Kuo A."/>
            <person name="Salamov A."/>
            <person name="Ahrendt S.R."/>
            <person name="Lipzen A."/>
            <person name="Sullivan W."/>
            <person name="Andreopoulos W.B."/>
            <person name="Clum A."/>
            <person name="Lindquist E."/>
            <person name="Daum C."/>
            <person name="Ramamoorthy G.K."/>
            <person name="Gryganskyi A."/>
            <person name="Culley D."/>
            <person name="Magnuson J.K."/>
            <person name="James T.Y."/>
            <person name="O'Malley M.A."/>
            <person name="Stajich J.E."/>
            <person name="Spatafora J.W."/>
            <person name="Visel A."/>
            <person name="Grigoriev I.V."/>
        </authorList>
    </citation>
    <scope>NUCLEOTIDE SEQUENCE [LARGE SCALE GENOMIC DNA]</scope>
    <source>
        <strain evidence="6 7">NRRL 3301</strain>
    </source>
</reference>
<keyword evidence="2" id="KW-0677">Repeat</keyword>
<dbReference type="PROSITE" id="PS50082">
    <property type="entry name" value="WD_REPEATS_2"/>
    <property type="match status" value="5"/>
</dbReference>
<keyword evidence="7" id="KW-1185">Reference proteome</keyword>
<dbReference type="PROSITE" id="PS50181">
    <property type="entry name" value="FBOX"/>
    <property type="match status" value="1"/>
</dbReference>
<dbReference type="InterPro" id="IPR001810">
    <property type="entry name" value="F-box_dom"/>
</dbReference>
<gene>
    <name evidence="6" type="ORF">DM01DRAFT_1282129</name>
</gene>
<dbReference type="InterPro" id="IPR001680">
    <property type="entry name" value="WD40_rpt"/>
</dbReference>
<dbReference type="AlphaFoldDB" id="A0A1X2GRF7"/>
<dbReference type="PROSITE" id="PS00678">
    <property type="entry name" value="WD_REPEATS_1"/>
    <property type="match status" value="4"/>
</dbReference>
<dbReference type="PANTHER" id="PTHR19872:SF9">
    <property type="entry name" value="UBIQUITIN-BINDING SDF UBIQUITIN LIGASE COMPLEX SUBUNIT"/>
    <property type="match status" value="1"/>
</dbReference>
<feature type="repeat" description="WD" evidence="4">
    <location>
        <begin position="355"/>
        <end position="394"/>
    </location>
</feature>
<organism evidence="6 7">
    <name type="scientific">Hesseltinella vesiculosa</name>
    <dbReference type="NCBI Taxonomy" id="101127"/>
    <lineage>
        <taxon>Eukaryota</taxon>
        <taxon>Fungi</taxon>
        <taxon>Fungi incertae sedis</taxon>
        <taxon>Mucoromycota</taxon>
        <taxon>Mucoromycotina</taxon>
        <taxon>Mucoromycetes</taxon>
        <taxon>Mucorales</taxon>
        <taxon>Cunninghamellaceae</taxon>
        <taxon>Hesseltinella</taxon>
    </lineage>
</organism>
<feature type="repeat" description="WD" evidence="4">
    <location>
        <begin position="395"/>
        <end position="434"/>
    </location>
</feature>
<keyword evidence="3" id="KW-0833">Ubl conjugation pathway</keyword>
<name>A0A1X2GRF7_9FUNG</name>
<dbReference type="OrthoDB" id="190105at2759"/>
<dbReference type="STRING" id="101127.A0A1X2GRF7"/>
<dbReference type="Pfam" id="PF00400">
    <property type="entry name" value="WD40"/>
    <property type="match status" value="6"/>
</dbReference>